<evidence type="ECO:0000256" key="4">
    <source>
        <dbReference type="HAMAP-Rule" id="MF_00712"/>
    </source>
</evidence>
<dbReference type="SUPFAM" id="SSF53383">
    <property type="entry name" value="PLP-dependent transferases"/>
    <property type="match status" value="1"/>
</dbReference>
<dbReference type="PANTHER" id="PTHR42806">
    <property type="entry name" value="GLYCINE CLEAVAGE SYSTEM P-PROTEIN"/>
    <property type="match status" value="1"/>
</dbReference>
<proteinExistence type="inferred from homology"/>
<feature type="domain" description="Glycine cleavage system P-protein N-terminal" evidence="5">
    <location>
        <begin position="1"/>
        <end position="440"/>
    </location>
</feature>
<dbReference type="InterPro" id="IPR023010">
    <property type="entry name" value="GcvPA"/>
</dbReference>
<dbReference type="Proteomes" id="UP000807825">
    <property type="component" value="Unassembled WGS sequence"/>
</dbReference>
<dbReference type="InterPro" id="IPR020581">
    <property type="entry name" value="GDC_P"/>
</dbReference>
<keyword evidence="2 4" id="KW-0560">Oxidoreductase</keyword>
<comment type="caution">
    <text evidence="6">The sequence shown here is derived from an EMBL/GenBank/DDBJ whole genome shotgun (WGS) entry which is preliminary data.</text>
</comment>
<dbReference type="Pfam" id="PF02347">
    <property type="entry name" value="GDC-P"/>
    <property type="match status" value="1"/>
</dbReference>
<dbReference type="AlphaFoldDB" id="A0A9D6Z5Y7"/>
<evidence type="ECO:0000256" key="2">
    <source>
        <dbReference type="ARBA" id="ARBA00023002"/>
    </source>
</evidence>
<dbReference type="NCBIfam" id="NF001696">
    <property type="entry name" value="PRK00451.1"/>
    <property type="match status" value="1"/>
</dbReference>
<comment type="subunit">
    <text evidence="4">The glycine cleavage system is composed of four proteins: P, T, L and H. In this organism, the P 'protein' is a heterodimer of two subunits.</text>
</comment>
<sequence length="443" mass="48660">MRYLPHTDEDVAEMLKAIGAKDLEDLYVTIPPDCRRATSLNLPEPMTEWELNEHMADLSGSMAVSPKYKVFMGAGSYEHFIPESIRQLLARSEFVTAYTPYQPEVSQGTLQAIYEYQTLVARLLGMETANASLYDGGSAFAEALLMAVRVTRRSKIAVSKLVHPLYRRVAQTYLSSTGYEVVELPYSEDGSTDLSSLKQIQDLAAVAVQSPNFFGCIEDLEHVAVTAHEKGALSVVAFSEPLAYGLLKNPGSLAADIACGEGQSFGIPQSFGGPGLGMFASKMKYVRSMPGRLVGMGKDMDGKRGFVLTLATREQHIRREKATSNICTNGSLCALAAVMYMASLGGTGLRELARLNYDKSEYLKRELKKAGFRLPFSAPNFNEFVVEFPVGFASTRERLLEKGIVAGLSLTPYYPELANHYLLCVTEARTRTEMDALVRELGT</sequence>
<accession>A0A9D6Z5Y7</accession>
<dbReference type="GO" id="GO:0019464">
    <property type="term" value="P:glycine decarboxylation via glycine cleavage system"/>
    <property type="evidence" value="ECO:0007669"/>
    <property type="project" value="UniProtKB-UniRule"/>
</dbReference>
<evidence type="ECO:0000256" key="3">
    <source>
        <dbReference type="ARBA" id="ARBA00049026"/>
    </source>
</evidence>
<dbReference type="InterPro" id="IPR015421">
    <property type="entry name" value="PyrdxlP-dep_Trfase_major"/>
</dbReference>
<dbReference type="InterPro" id="IPR015422">
    <property type="entry name" value="PyrdxlP-dep_Trfase_small"/>
</dbReference>
<comment type="function">
    <text evidence="1 4">The glycine cleavage system catalyzes the degradation of glycine. The P protein binds the alpha-amino group of glycine through its pyridoxal phosphate cofactor; CO(2) is released and the remaining methylamine moiety is then transferred to the lipoamide cofactor of the H protein.</text>
</comment>
<evidence type="ECO:0000259" key="5">
    <source>
        <dbReference type="Pfam" id="PF02347"/>
    </source>
</evidence>
<dbReference type="PANTHER" id="PTHR42806:SF1">
    <property type="entry name" value="GLYCINE DEHYDROGENASE (DECARBOXYLATING)"/>
    <property type="match status" value="1"/>
</dbReference>
<evidence type="ECO:0000256" key="1">
    <source>
        <dbReference type="ARBA" id="ARBA00003788"/>
    </source>
</evidence>
<dbReference type="GO" id="GO:0009116">
    <property type="term" value="P:nucleoside metabolic process"/>
    <property type="evidence" value="ECO:0007669"/>
    <property type="project" value="InterPro"/>
</dbReference>
<name>A0A9D6Z5Y7_9BACT</name>
<comment type="catalytic activity">
    <reaction evidence="3 4">
        <text>N(6)-[(R)-lipoyl]-L-lysyl-[glycine-cleavage complex H protein] + glycine + H(+) = N(6)-[(R)-S(8)-aminomethyldihydrolipoyl]-L-lysyl-[glycine-cleavage complex H protein] + CO2</text>
        <dbReference type="Rhea" id="RHEA:24304"/>
        <dbReference type="Rhea" id="RHEA-COMP:10494"/>
        <dbReference type="Rhea" id="RHEA-COMP:10495"/>
        <dbReference type="ChEBI" id="CHEBI:15378"/>
        <dbReference type="ChEBI" id="CHEBI:16526"/>
        <dbReference type="ChEBI" id="CHEBI:57305"/>
        <dbReference type="ChEBI" id="CHEBI:83099"/>
        <dbReference type="ChEBI" id="CHEBI:83143"/>
        <dbReference type="EC" id="1.4.4.2"/>
    </reaction>
</comment>
<dbReference type="GO" id="GO:0004375">
    <property type="term" value="F:glycine dehydrogenase (decarboxylating) activity"/>
    <property type="evidence" value="ECO:0007669"/>
    <property type="project" value="UniProtKB-EC"/>
</dbReference>
<dbReference type="Gene3D" id="3.90.1150.10">
    <property type="entry name" value="Aspartate Aminotransferase, domain 1"/>
    <property type="match status" value="1"/>
</dbReference>
<dbReference type="InterPro" id="IPR049315">
    <property type="entry name" value="GDC-P_N"/>
</dbReference>
<evidence type="ECO:0000313" key="7">
    <source>
        <dbReference type="Proteomes" id="UP000807825"/>
    </source>
</evidence>
<reference evidence="6" key="1">
    <citation type="submission" date="2020-07" db="EMBL/GenBank/DDBJ databases">
        <title>Huge and variable diversity of episymbiotic CPR bacteria and DPANN archaea in groundwater ecosystems.</title>
        <authorList>
            <person name="He C.Y."/>
            <person name="Keren R."/>
            <person name="Whittaker M."/>
            <person name="Farag I.F."/>
            <person name="Doudna J."/>
            <person name="Cate J.H.D."/>
            <person name="Banfield J.F."/>
        </authorList>
    </citation>
    <scope>NUCLEOTIDE SEQUENCE</scope>
    <source>
        <strain evidence="6">NC_groundwater_1664_Pr3_B-0.1um_52_9</strain>
    </source>
</reference>
<evidence type="ECO:0000313" key="6">
    <source>
        <dbReference type="EMBL" id="MBI5251982.1"/>
    </source>
</evidence>
<dbReference type="HAMAP" id="MF_00712">
    <property type="entry name" value="GcvPA"/>
    <property type="match status" value="1"/>
</dbReference>
<dbReference type="CDD" id="cd00613">
    <property type="entry name" value="GDC-P"/>
    <property type="match status" value="1"/>
</dbReference>
<dbReference type="EC" id="1.4.4.2" evidence="4"/>
<protein>
    <recommendedName>
        <fullName evidence="4">Probable glycine dehydrogenase (decarboxylating) subunit 1</fullName>
        <ecNumber evidence="4">1.4.4.2</ecNumber>
    </recommendedName>
    <alternativeName>
        <fullName evidence="4">Glycine cleavage system P-protein subunit 1</fullName>
    </alternativeName>
    <alternativeName>
        <fullName evidence="4">Glycine decarboxylase subunit 1</fullName>
    </alternativeName>
    <alternativeName>
        <fullName evidence="4">Glycine dehydrogenase (aminomethyl-transferring) subunit 1</fullName>
    </alternativeName>
</protein>
<organism evidence="6 7">
    <name type="scientific">Desulfomonile tiedjei</name>
    <dbReference type="NCBI Taxonomy" id="2358"/>
    <lineage>
        <taxon>Bacteria</taxon>
        <taxon>Pseudomonadati</taxon>
        <taxon>Thermodesulfobacteriota</taxon>
        <taxon>Desulfomonilia</taxon>
        <taxon>Desulfomonilales</taxon>
        <taxon>Desulfomonilaceae</taxon>
        <taxon>Desulfomonile</taxon>
    </lineage>
</organism>
<gene>
    <name evidence="4 6" type="primary">gcvPA</name>
    <name evidence="6" type="ORF">HY912_21015</name>
</gene>
<comment type="similarity">
    <text evidence="4">Belongs to the GcvP family. N-terminal subunit subfamily.</text>
</comment>
<dbReference type="InterPro" id="IPR015424">
    <property type="entry name" value="PyrdxlP-dep_Trfase"/>
</dbReference>
<dbReference type="Gene3D" id="3.40.640.10">
    <property type="entry name" value="Type I PLP-dependent aspartate aminotransferase-like (Major domain)"/>
    <property type="match status" value="1"/>
</dbReference>
<dbReference type="PIRSF" id="PIRSF006815">
    <property type="entry name" value="GcvPA"/>
    <property type="match status" value="1"/>
</dbReference>
<dbReference type="EMBL" id="JACRDE010000548">
    <property type="protein sequence ID" value="MBI5251982.1"/>
    <property type="molecule type" value="Genomic_DNA"/>
</dbReference>